<organism evidence="2 3">
    <name type="scientific">Peronospora matthiolae</name>
    <dbReference type="NCBI Taxonomy" id="2874970"/>
    <lineage>
        <taxon>Eukaryota</taxon>
        <taxon>Sar</taxon>
        <taxon>Stramenopiles</taxon>
        <taxon>Oomycota</taxon>
        <taxon>Peronosporomycetes</taxon>
        <taxon>Peronosporales</taxon>
        <taxon>Peronosporaceae</taxon>
        <taxon>Peronospora</taxon>
    </lineage>
</organism>
<evidence type="ECO:0000313" key="3">
    <source>
        <dbReference type="Proteomes" id="UP001162060"/>
    </source>
</evidence>
<name>A0AAV1TJM8_9STRA</name>
<accession>A0AAV1TJM8</accession>
<dbReference type="AlphaFoldDB" id="A0AAV1TJM8"/>
<proteinExistence type="predicted"/>
<reference evidence="2" key="1">
    <citation type="submission" date="2024-01" db="EMBL/GenBank/DDBJ databases">
        <authorList>
            <person name="Webb A."/>
        </authorList>
    </citation>
    <scope>NUCLEOTIDE SEQUENCE</scope>
    <source>
        <strain evidence="2">Pm1</strain>
    </source>
</reference>
<evidence type="ECO:0000313" key="2">
    <source>
        <dbReference type="EMBL" id="CAK7922454.1"/>
    </source>
</evidence>
<feature type="chain" id="PRO_5043539115" description="RxLR effector candidate protein" evidence="1">
    <location>
        <begin position="24"/>
        <end position="375"/>
    </location>
</feature>
<feature type="signal peptide" evidence="1">
    <location>
        <begin position="1"/>
        <end position="23"/>
    </location>
</feature>
<dbReference type="EMBL" id="CAKLBY020000066">
    <property type="protein sequence ID" value="CAK7922454.1"/>
    <property type="molecule type" value="Genomic_DNA"/>
</dbReference>
<keyword evidence="1" id="KW-0732">Signal</keyword>
<gene>
    <name evidence="2" type="ORF">PM001_LOCUS7625</name>
</gene>
<evidence type="ECO:0008006" key="4">
    <source>
        <dbReference type="Google" id="ProtNLM"/>
    </source>
</evidence>
<dbReference type="Proteomes" id="UP001162060">
    <property type="component" value="Unassembled WGS sequence"/>
</dbReference>
<evidence type="ECO:0000256" key="1">
    <source>
        <dbReference type="SAM" id="SignalP"/>
    </source>
</evidence>
<comment type="caution">
    <text evidence="2">The sequence shown here is derived from an EMBL/GenBank/DDBJ whole genome shotgun (WGS) entry which is preliminary data.</text>
</comment>
<protein>
    <recommendedName>
        <fullName evidence="4">RxLR effector candidate protein</fullName>
    </recommendedName>
</protein>
<sequence>MKMPFRSFEFLASIAVVTHITGAAEIARPLMKGVNMMDNDPLSVADLSDAPANNVSRTHNTTLNEDRMTGGGAPALLCGVLKNVLFDLYRTSKNVLTPAGQRAVITADEELLKRAENLLKVHDADKDVTFPGESSELAAEPLEKIIQVSKKQYFAERLETMKNKIVEWMQDQPPSELLEVLDKHGFFEHFSFADVHALSVYLDEFNAEWKTAYPIQGTLLRGFGGAARYASFLSVARQSPITGNLAAQARKVLLETWQWARLSIDQVAIMLELSSLGSRGITYESLDTFFQYGDINIGLRQEAMVKHNKYAEEFEKDLAAQWVKEKKTLEGVRKILEDVPDREPSAVAIVSTDTHDIMAEFGALFVDSVLANLNE</sequence>